<comment type="caution">
    <text evidence="1">The sequence shown here is derived from an EMBL/GenBank/DDBJ whole genome shotgun (WGS) entry which is preliminary data.</text>
</comment>
<reference evidence="1 2" key="1">
    <citation type="journal article" date="2018" name="Sci. Rep.">
        <title>Genome sequence of the cauliflower mushroom Sparassis crispa (Hanabiratake) and its association with beneficial usage.</title>
        <authorList>
            <person name="Kiyama R."/>
            <person name="Furutani Y."/>
            <person name="Kawaguchi K."/>
            <person name="Nakanishi T."/>
        </authorList>
    </citation>
    <scope>NUCLEOTIDE SEQUENCE [LARGE SCALE GENOMIC DNA]</scope>
</reference>
<organism evidence="1 2">
    <name type="scientific">Sparassis crispa</name>
    <dbReference type="NCBI Taxonomy" id="139825"/>
    <lineage>
        <taxon>Eukaryota</taxon>
        <taxon>Fungi</taxon>
        <taxon>Dikarya</taxon>
        <taxon>Basidiomycota</taxon>
        <taxon>Agaricomycotina</taxon>
        <taxon>Agaricomycetes</taxon>
        <taxon>Polyporales</taxon>
        <taxon>Sparassidaceae</taxon>
        <taxon>Sparassis</taxon>
    </lineage>
</organism>
<protein>
    <recommendedName>
        <fullName evidence="3">F-box domain-containing protein</fullName>
    </recommendedName>
</protein>
<dbReference type="Proteomes" id="UP000287166">
    <property type="component" value="Unassembled WGS sequence"/>
</dbReference>
<gene>
    <name evidence="1" type="ORF">SCP_0307480</name>
</gene>
<dbReference type="STRING" id="139825.A0A401GFX3"/>
<accession>A0A401GFX3</accession>
<dbReference type="InParanoid" id="A0A401GFX3"/>
<dbReference type="RefSeq" id="XP_027611938.1">
    <property type="nucleotide sequence ID" value="XM_027756137.1"/>
</dbReference>
<evidence type="ECO:0000313" key="1">
    <source>
        <dbReference type="EMBL" id="GBE81025.1"/>
    </source>
</evidence>
<dbReference type="EMBL" id="BFAD01000003">
    <property type="protein sequence ID" value="GBE81025.1"/>
    <property type="molecule type" value="Genomic_DNA"/>
</dbReference>
<dbReference type="GeneID" id="38777942"/>
<dbReference type="OrthoDB" id="2835132at2759"/>
<dbReference type="AlphaFoldDB" id="A0A401GFX3"/>
<proteinExistence type="predicted"/>
<evidence type="ECO:0000313" key="2">
    <source>
        <dbReference type="Proteomes" id="UP000287166"/>
    </source>
</evidence>
<sequence>MEPNRTPPLPAELSDMTIDCLGNDVAALKACCLTCRRWLPRARYLLFKTVVLDAGNCQAFNQLLGTSPYIADLILRLDVSNLDTMSLLESMGPTADPIPTKSACVVTLVPCTAARCFKFLEELHLVGCTVPNVAAFASLFCYFPCLKTLYVHDLRLSHGGNGDDLADLNGVLPLPRMTLQSVQFSYAPRVARGFIQWLFSKSLHTQIRTLKFPILQHEDVLVANKILEDLGPRLQRLYITLGEGDGDLLPTFTGLSHCTALRTLIFTSLRLVPHVRRPLDRPRLEWVPVLLSQVYSLHLYHVSFRVRAGGASLADLHELDWARIGDVLSGERFKGLQRVSIQIVNGTSVKENIVPFIQTRMSGLEDRGITRYYHHMV</sequence>
<evidence type="ECO:0008006" key="3">
    <source>
        <dbReference type="Google" id="ProtNLM"/>
    </source>
</evidence>
<keyword evidence="2" id="KW-1185">Reference proteome</keyword>
<name>A0A401GFX3_9APHY</name>